<gene>
    <name evidence="3" type="ORF">EPH95_00270</name>
</gene>
<reference evidence="4" key="1">
    <citation type="submission" date="2019-01" db="EMBL/GenBank/DDBJ databases">
        <title>Genomic analysis of Salicibibacter sp. NKC3-5.</title>
        <authorList>
            <person name="Oh Y.J."/>
        </authorList>
    </citation>
    <scope>NUCLEOTIDE SEQUENCE [LARGE SCALE GENOMIC DNA]</scope>
    <source>
        <strain evidence="4">NKC3-5</strain>
    </source>
</reference>
<evidence type="ECO:0000256" key="2">
    <source>
        <dbReference type="SAM" id="Phobius"/>
    </source>
</evidence>
<dbReference type="OrthoDB" id="2943217at2"/>
<name>A0A514LD68_9BACI</name>
<dbReference type="InterPro" id="IPR055338">
    <property type="entry name" value="YqfX-like"/>
</dbReference>
<sequence>MKPGKGEIRLADEGREGQQPDREETNQEDRLEERPVMVDPLIESYNGEYMEETSAEIASPSVDAEQTNRASDQSDEPMQGEEPAVNDDSLGMGLGTAAIIISLVSLFFLPVILGAAGIITGFFARQKGASALGWWAIGIGAASILISIFFAPFM</sequence>
<feature type="transmembrane region" description="Helical" evidence="2">
    <location>
        <begin position="97"/>
        <end position="124"/>
    </location>
</feature>
<feature type="region of interest" description="Disordered" evidence="1">
    <location>
        <begin position="1"/>
        <end position="87"/>
    </location>
</feature>
<evidence type="ECO:0000313" key="3">
    <source>
        <dbReference type="EMBL" id="QDI89802.1"/>
    </source>
</evidence>
<dbReference type="PANTHER" id="PTHR40040:SF1">
    <property type="entry name" value="MEMBRANE PROTEIN"/>
    <property type="match status" value="1"/>
</dbReference>
<feature type="compositionally biased region" description="Basic and acidic residues" evidence="1">
    <location>
        <begin position="1"/>
        <end position="36"/>
    </location>
</feature>
<dbReference type="KEGG" id="sale:EPH95_00270"/>
<organism evidence="3 4">
    <name type="scientific">Salicibibacter halophilus</name>
    <dbReference type="NCBI Taxonomy" id="2502791"/>
    <lineage>
        <taxon>Bacteria</taxon>
        <taxon>Bacillati</taxon>
        <taxon>Bacillota</taxon>
        <taxon>Bacilli</taxon>
        <taxon>Bacillales</taxon>
        <taxon>Bacillaceae</taxon>
        <taxon>Salicibibacter</taxon>
    </lineage>
</organism>
<evidence type="ECO:0000256" key="1">
    <source>
        <dbReference type="SAM" id="MobiDB-lite"/>
    </source>
</evidence>
<keyword evidence="2" id="KW-0472">Membrane</keyword>
<proteinExistence type="predicted"/>
<feature type="transmembrane region" description="Helical" evidence="2">
    <location>
        <begin position="131"/>
        <end position="153"/>
    </location>
</feature>
<evidence type="ECO:0000313" key="4">
    <source>
        <dbReference type="Proteomes" id="UP000319756"/>
    </source>
</evidence>
<dbReference type="PANTHER" id="PTHR40040">
    <property type="entry name" value="SMALL HYDROPHOBIC PROTEIN-RELATED"/>
    <property type="match status" value="1"/>
</dbReference>
<dbReference type="AlphaFoldDB" id="A0A514LD68"/>
<keyword evidence="2" id="KW-1133">Transmembrane helix</keyword>
<dbReference type="EMBL" id="CP035485">
    <property type="protein sequence ID" value="QDI89802.1"/>
    <property type="molecule type" value="Genomic_DNA"/>
</dbReference>
<dbReference type="Proteomes" id="UP000319756">
    <property type="component" value="Chromosome"/>
</dbReference>
<protein>
    <submittedName>
        <fullName evidence="3">DUF308 domain-containing protein</fullName>
    </submittedName>
</protein>
<keyword evidence="4" id="KW-1185">Reference proteome</keyword>
<keyword evidence="2" id="KW-0812">Transmembrane</keyword>
<accession>A0A514LD68</accession>